<evidence type="ECO:0000256" key="1">
    <source>
        <dbReference type="SAM" id="MobiDB-lite"/>
    </source>
</evidence>
<reference evidence="2 3" key="1">
    <citation type="submission" date="2016-10" db="EMBL/GenBank/DDBJ databases">
        <authorList>
            <person name="Varghese N."/>
            <person name="Submissions S."/>
        </authorList>
    </citation>
    <scope>NUCLEOTIDE SEQUENCE [LARGE SCALE GENOMIC DNA]</scope>
    <source>
        <strain evidence="2 3">DSM 9169</strain>
    </source>
</reference>
<gene>
    <name evidence="2" type="ORF">SAMN04489714_0153</name>
</gene>
<organism evidence="2 3">
    <name type="scientific">Schaalia radingae</name>
    <dbReference type="NCBI Taxonomy" id="131110"/>
    <lineage>
        <taxon>Bacteria</taxon>
        <taxon>Bacillati</taxon>
        <taxon>Actinomycetota</taxon>
        <taxon>Actinomycetes</taxon>
        <taxon>Actinomycetales</taxon>
        <taxon>Actinomycetaceae</taxon>
        <taxon>Schaalia</taxon>
    </lineage>
</organism>
<name>A0ABY0V4Y2_9ACTO</name>
<feature type="region of interest" description="Disordered" evidence="1">
    <location>
        <begin position="250"/>
        <end position="273"/>
    </location>
</feature>
<sequence>MATRENLSGYSKQTRKIVRLAQRDLRRFFALLDLTQPAVVRDALLEFLPQLAATYGDIAAVAAAEWYENLRSKVAGLPPYETVLSSGVKREAIVETVRWAAGGLWGDDPGQVRRVLEGCVQAWVKYSGRDTVARNVEFDPAKPRYARVPRGAHTCAWCAMLASRGFVYRTKETAGFVEGTFHNDCDCEIVPSFEATSAHITGYDPDTLYAQYKAARIIAEDEGLDPNNANHVVMVMRHKFQNTFKDSIETRRSGKERPAKAIKGASKDGTMQVSQMVELRRRARSRLDDMAIPETPRHRLPPAVPTEPPDDWPEDLPLLRAKEWNHILYGDLNNQGGHEYGYGWLNDKTEFPEDWTENEIAQAIRAVLRKGQLSEGKRNLYVGTWNGETIYVAFSVKKGITRVTTAYRGLE</sequence>
<keyword evidence="3" id="KW-1185">Reference proteome</keyword>
<protein>
    <recommendedName>
        <fullName evidence="4">Bacterial EndoU nuclease domain-containing protein</fullName>
    </recommendedName>
</protein>
<accession>A0ABY0V4Y2</accession>
<dbReference type="RefSeq" id="WP_157886270.1">
    <property type="nucleotide sequence ID" value="NZ_LT629792.1"/>
</dbReference>
<evidence type="ECO:0000313" key="3">
    <source>
        <dbReference type="Proteomes" id="UP000198976"/>
    </source>
</evidence>
<evidence type="ECO:0008006" key="4">
    <source>
        <dbReference type="Google" id="ProtNLM"/>
    </source>
</evidence>
<dbReference type="EMBL" id="LT629792">
    <property type="protein sequence ID" value="SDT85763.1"/>
    <property type="molecule type" value="Genomic_DNA"/>
</dbReference>
<dbReference type="Pfam" id="PF25310">
    <property type="entry name" value="VG15"/>
    <property type="match status" value="1"/>
</dbReference>
<feature type="compositionally biased region" description="Basic and acidic residues" evidence="1">
    <location>
        <begin position="250"/>
        <end position="259"/>
    </location>
</feature>
<proteinExistence type="predicted"/>
<evidence type="ECO:0000313" key="2">
    <source>
        <dbReference type="EMBL" id="SDT85763.1"/>
    </source>
</evidence>
<dbReference type="InterPro" id="IPR057369">
    <property type="entry name" value="VG15"/>
</dbReference>
<dbReference type="Proteomes" id="UP000198976">
    <property type="component" value="Chromosome I"/>
</dbReference>